<keyword evidence="12" id="KW-1185">Reference proteome</keyword>
<feature type="transmembrane region" description="Helical" evidence="9">
    <location>
        <begin position="112"/>
        <end position="129"/>
    </location>
</feature>
<dbReference type="STRING" id="1737425.GCA_900049755_02046"/>
<evidence type="ECO:0000259" key="10">
    <source>
        <dbReference type="PROSITE" id="PS50850"/>
    </source>
</evidence>
<sequence length="456" mass="47017">MPAPGPLRSLLADTTPLQHPHFRRLWTANIVTVIGAQLNIIVVPAQIYAITGSSAYVGLAGAFGLVPLVVFGLYGGALSDHMDRTKLLRITTTGMILTAVAFWAQAASGLDNVWLLLTVFAVQQAFFAVNQPNRTAVIARIVPVGSIGAATSLNMTVTQAGAVIGPVIGGLLIPVTGFAWLYLIDAVCLLSTLWAVLKLPALPPSTASLTATSAASPAASGASADFVPGSVKAGRPGFRSVIEGFVYLAAMPLLLMSFLLDIIAMTFGMPRALIPEISAVNFGEQGEGGLFYALLYAAMPAGAVLGGVFSGAVTRARRQGLGIVISVLCWGAAVTVMGLAVTAADGRAGVWAWVAVISFLLGGVADMFSTVQRNAMLQESADDRMRGRLQGVFLVVVAGGPRLADILHGWAGARIGAGPATAAGGVLVILGVVAAVAAVPSFLRYIPARFTVTERS</sequence>
<dbReference type="GO" id="GO:0005886">
    <property type="term" value="C:plasma membrane"/>
    <property type="evidence" value="ECO:0007669"/>
    <property type="project" value="UniProtKB-SubCell"/>
</dbReference>
<evidence type="ECO:0000256" key="3">
    <source>
        <dbReference type="ARBA" id="ARBA00022475"/>
    </source>
</evidence>
<dbReference type="PANTHER" id="PTHR23513">
    <property type="entry name" value="INTEGRAL MEMBRANE EFFLUX PROTEIN-RELATED"/>
    <property type="match status" value="1"/>
</dbReference>
<dbReference type="AlphaFoldDB" id="A0A2Z3YZP8"/>
<feature type="transmembrane region" description="Helical" evidence="9">
    <location>
        <begin position="392"/>
        <end position="411"/>
    </location>
</feature>
<dbReference type="OrthoDB" id="5494559at2"/>
<dbReference type="GO" id="GO:0022857">
    <property type="term" value="F:transmembrane transporter activity"/>
    <property type="evidence" value="ECO:0007669"/>
    <property type="project" value="InterPro"/>
</dbReference>
<dbReference type="EMBL" id="CP024988">
    <property type="protein sequence ID" value="AWT26793.1"/>
    <property type="molecule type" value="Genomic_DNA"/>
</dbReference>
<feature type="transmembrane region" description="Helical" evidence="9">
    <location>
        <begin position="26"/>
        <end position="49"/>
    </location>
</feature>
<protein>
    <recommendedName>
        <fullName evidence="8">Multidrug efflux pump Tap</fullName>
    </recommendedName>
</protein>
<evidence type="ECO:0000256" key="1">
    <source>
        <dbReference type="ARBA" id="ARBA00004429"/>
    </source>
</evidence>
<keyword evidence="5 9" id="KW-1133">Transmembrane helix</keyword>
<feature type="transmembrane region" description="Helical" evidence="9">
    <location>
        <begin position="350"/>
        <end position="371"/>
    </location>
</feature>
<feature type="domain" description="Major facilitator superfamily (MFS) profile" evidence="10">
    <location>
        <begin position="245"/>
        <end position="456"/>
    </location>
</feature>
<evidence type="ECO:0000313" key="12">
    <source>
        <dbReference type="Proteomes" id="UP000247696"/>
    </source>
</evidence>
<comment type="subcellular location">
    <subcellularLocation>
        <location evidence="1">Cell inner membrane</location>
        <topology evidence="1">Multi-pass membrane protein</topology>
    </subcellularLocation>
</comment>
<evidence type="ECO:0000256" key="6">
    <source>
        <dbReference type="ARBA" id="ARBA00023136"/>
    </source>
</evidence>
<feature type="transmembrane region" description="Helical" evidence="9">
    <location>
        <begin position="55"/>
        <end position="75"/>
    </location>
</feature>
<dbReference type="PROSITE" id="PS50850">
    <property type="entry name" value="MFS"/>
    <property type="match status" value="1"/>
</dbReference>
<organism evidence="11 12">
    <name type="scientific">Corynebacterium provencense</name>
    <dbReference type="NCBI Taxonomy" id="1737425"/>
    <lineage>
        <taxon>Bacteria</taxon>
        <taxon>Bacillati</taxon>
        <taxon>Actinomycetota</taxon>
        <taxon>Actinomycetes</taxon>
        <taxon>Mycobacteriales</taxon>
        <taxon>Corynebacteriaceae</taxon>
        <taxon>Corynebacterium</taxon>
    </lineage>
</organism>
<gene>
    <name evidence="11" type="primary">entS</name>
    <name evidence="11" type="ORF">Csp1_20260</name>
</gene>
<evidence type="ECO:0000256" key="4">
    <source>
        <dbReference type="ARBA" id="ARBA00022692"/>
    </source>
</evidence>
<evidence type="ECO:0000256" key="7">
    <source>
        <dbReference type="ARBA" id="ARBA00038075"/>
    </source>
</evidence>
<evidence type="ECO:0000256" key="9">
    <source>
        <dbReference type="SAM" id="Phobius"/>
    </source>
</evidence>
<keyword evidence="4 9" id="KW-0812">Transmembrane</keyword>
<dbReference type="InterPro" id="IPR011701">
    <property type="entry name" value="MFS"/>
</dbReference>
<comment type="similarity">
    <text evidence="7">Belongs to the major facilitator superfamily. Drug:H(+) antiporter-3 (DHA3) (TC 2.A.1.21) family.</text>
</comment>
<accession>A0A2Z3YZP8</accession>
<evidence type="ECO:0000256" key="2">
    <source>
        <dbReference type="ARBA" id="ARBA00022448"/>
    </source>
</evidence>
<evidence type="ECO:0000313" key="11">
    <source>
        <dbReference type="EMBL" id="AWT26793.1"/>
    </source>
</evidence>
<name>A0A2Z3YZP8_9CORY</name>
<proteinExistence type="inferred from homology"/>
<reference evidence="12" key="1">
    <citation type="submission" date="2017-11" db="EMBL/GenBank/DDBJ databases">
        <title>Otitis media/interna in a cat caused by the recently described species Corynebacterium provencense.</title>
        <authorList>
            <person name="Kittl S."/>
            <person name="Brodard I."/>
            <person name="Rychener L."/>
            <person name="Jores J."/>
            <person name="Roosje P."/>
            <person name="Gobeli Brawand S."/>
        </authorList>
    </citation>
    <scope>NUCLEOTIDE SEQUENCE [LARGE SCALE GENOMIC DNA]</scope>
    <source>
        <strain evidence="12">17KM38</strain>
    </source>
</reference>
<dbReference type="Pfam" id="PF07690">
    <property type="entry name" value="MFS_1"/>
    <property type="match status" value="1"/>
</dbReference>
<dbReference type="InterPro" id="IPR036259">
    <property type="entry name" value="MFS_trans_sf"/>
</dbReference>
<evidence type="ECO:0000256" key="8">
    <source>
        <dbReference type="ARBA" id="ARBA00040914"/>
    </source>
</evidence>
<feature type="transmembrane region" description="Helical" evidence="9">
    <location>
        <begin position="87"/>
        <end position="106"/>
    </location>
</feature>
<dbReference type="InterPro" id="IPR020846">
    <property type="entry name" value="MFS_dom"/>
</dbReference>
<feature type="transmembrane region" description="Helical" evidence="9">
    <location>
        <begin position="423"/>
        <end position="446"/>
    </location>
</feature>
<keyword evidence="3" id="KW-1003">Cell membrane</keyword>
<dbReference type="Proteomes" id="UP000247696">
    <property type="component" value="Chromosome"/>
</dbReference>
<keyword evidence="2" id="KW-0813">Transport</keyword>
<evidence type="ECO:0000256" key="5">
    <source>
        <dbReference type="ARBA" id="ARBA00022989"/>
    </source>
</evidence>
<dbReference type="KEGG" id="cpre:Csp1_20260"/>
<feature type="transmembrane region" description="Helical" evidence="9">
    <location>
        <begin position="321"/>
        <end position="344"/>
    </location>
</feature>
<dbReference type="PANTHER" id="PTHR23513:SF9">
    <property type="entry name" value="ENTEROBACTIN EXPORTER ENTS"/>
    <property type="match status" value="1"/>
</dbReference>
<dbReference type="SUPFAM" id="SSF103473">
    <property type="entry name" value="MFS general substrate transporter"/>
    <property type="match status" value="1"/>
</dbReference>
<feature type="transmembrane region" description="Helical" evidence="9">
    <location>
        <begin position="289"/>
        <end position="309"/>
    </location>
</feature>
<feature type="transmembrane region" description="Helical" evidence="9">
    <location>
        <begin position="141"/>
        <end position="173"/>
    </location>
</feature>
<keyword evidence="6 9" id="KW-0472">Membrane</keyword>
<dbReference type="Gene3D" id="1.20.1250.20">
    <property type="entry name" value="MFS general substrate transporter like domains"/>
    <property type="match status" value="1"/>
</dbReference>
<feature type="transmembrane region" description="Helical" evidence="9">
    <location>
        <begin position="245"/>
        <end position="269"/>
    </location>
</feature>
<dbReference type="CDD" id="cd06173">
    <property type="entry name" value="MFS_MefA_like"/>
    <property type="match status" value="1"/>
</dbReference>
<dbReference type="RefSeq" id="WP_110481749.1">
    <property type="nucleotide sequence ID" value="NZ_CP024988.1"/>
</dbReference>